<evidence type="ECO:0000259" key="3">
    <source>
        <dbReference type="Pfam" id="PF26589"/>
    </source>
</evidence>
<evidence type="ECO:0000259" key="4">
    <source>
        <dbReference type="Pfam" id="PF26590"/>
    </source>
</evidence>
<feature type="domain" description="DUF8186" evidence="3">
    <location>
        <begin position="75"/>
        <end position="249"/>
    </location>
</feature>
<feature type="domain" description="DUF8186" evidence="5">
    <location>
        <begin position="410"/>
        <end position="500"/>
    </location>
</feature>
<evidence type="ECO:0000313" key="6">
    <source>
        <dbReference type="EMBL" id="MFD1588111.1"/>
    </source>
</evidence>
<dbReference type="InterPro" id="IPR058499">
    <property type="entry name" value="DUF8186"/>
</dbReference>
<keyword evidence="2" id="KW-0812">Transmembrane</keyword>
<dbReference type="Pfam" id="PF26590">
    <property type="entry name" value="DUF8186_M"/>
    <property type="match status" value="1"/>
</dbReference>
<dbReference type="Pfam" id="PF26589">
    <property type="entry name" value="DUF8186"/>
    <property type="match status" value="1"/>
</dbReference>
<sequence>MTVPAAASGPPNETDHGVSNETFHTLWAGDRDEYVSDEMLTANRSALAALANGTDIPLDRPPGAVAQWNRGDHDEFPATGRTAAVHPPHASLTDGRFIRDAGATIFAVTPSTRARLSAAEQPLYVAPNGTVRGTVDYRVSVPATTGQPGDRVSWQLLHHSITDTRLLVNGSVVASGEGSRTPALAYAHLPGHVDNRRRLTLAADVEATLERTAETCDEWDNDTCTDIERNVTVVTESVTVNDTVTVVPYDLAVSGFRARYPNGDLGLVVYKNQPWLGHSLPGGWVRGVWRFYAARDARWDTLRRYTANGQSQRASPLQPLQVHAYPFEPGPTPSQRDTITLLASYGVTTTPPTLPEHVNLDVLNESYAATYGLASRTETTDHNLSTVVATGLVRGVTAQAQPADFDDLAINRTNLTLRVVNRSEQRRTVEATLVDAATGAPIDTRGREGYLVIAGERVNTSADGTVRVVVPASTDAVSARYEPGAWWRNTPGYTAASDVVAIGTGDLAWLRLLYQFLVPVGMFLLGVYFIDRITGWRIWPPWRGV</sequence>
<protein>
    <submittedName>
        <fullName evidence="6">Uncharacterized protein</fullName>
    </submittedName>
</protein>
<dbReference type="InterPro" id="IPR058911">
    <property type="entry name" value="DUF8186_C"/>
</dbReference>
<evidence type="ECO:0000259" key="5">
    <source>
        <dbReference type="Pfam" id="PF26591"/>
    </source>
</evidence>
<organism evidence="6 7">
    <name type="scientific">Halorientalis brevis</name>
    <dbReference type="NCBI Taxonomy" id="1126241"/>
    <lineage>
        <taxon>Archaea</taxon>
        <taxon>Methanobacteriati</taxon>
        <taxon>Methanobacteriota</taxon>
        <taxon>Stenosarchaea group</taxon>
        <taxon>Halobacteria</taxon>
        <taxon>Halobacteriales</taxon>
        <taxon>Haloarculaceae</taxon>
        <taxon>Halorientalis</taxon>
    </lineage>
</organism>
<feature type="region of interest" description="Disordered" evidence="1">
    <location>
        <begin position="1"/>
        <end position="20"/>
    </location>
</feature>
<feature type="transmembrane region" description="Helical" evidence="2">
    <location>
        <begin position="512"/>
        <end position="530"/>
    </location>
</feature>
<comment type="caution">
    <text evidence="6">The sequence shown here is derived from an EMBL/GenBank/DDBJ whole genome shotgun (WGS) entry which is preliminary data.</text>
</comment>
<dbReference type="RefSeq" id="WP_247381792.1">
    <property type="nucleotide sequence ID" value="NZ_JALLGV010000012.1"/>
</dbReference>
<gene>
    <name evidence="6" type="ORF">ACFR9U_14095</name>
</gene>
<dbReference type="InterPro" id="IPR058910">
    <property type="entry name" value="DUF8186_M"/>
</dbReference>
<evidence type="ECO:0000256" key="2">
    <source>
        <dbReference type="SAM" id="Phobius"/>
    </source>
</evidence>
<accession>A0ABD6CDI9</accession>
<keyword evidence="2" id="KW-0472">Membrane</keyword>
<name>A0ABD6CDI9_9EURY</name>
<evidence type="ECO:0000313" key="7">
    <source>
        <dbReference type="Proteomes" id="UP001597119"/>
    </source>
</evidence>
<proteinExistence type="predicted"/>
<keyword evidence="7" id="KW-1185">Reference proteome</keyword>
<keyword evidence="2" id="KW-1133">Transmembrane helix</keyword>
<dbReference type="Proteomes" id="UP001597119">
    <property type="component" value="Unassembled WGS sequence"/>
</dbReference>
<dbReference type="EMBL" id="JBHUDJ010000008">
    <property type="protein sequence ID" value="MFD1588111.1"/>
    <property type="molecule type" value="Genomic_DNA"/>
</dbReference>
<dbReference type="Pfam" id="PF26591">
    <property type="entry name" value="DUF8186_C"/>
    <property type="match status" value="1"/>
</dbReference>
<feature type="domain" description="DUF8186" evidence="4">
    <location>
        <begin position="253"/>
        <end position="399"/>
    </location>
</feature>
<dbReference type="AlphaFoldDB" id="A0ABD6CDI9"/>
<evidence type="ECO:0000256" key="1">
    <source>
        <dbReference type="SAM" id="MobiDB-lite"/>
    </source>
</evidence>
<reference evidence="6 7" key="1">
    <citation type="journal article" date="2019" name="Int. J. Syst. Evol. Microbiol.">
        <title>The Global Catalogue of Microorganisms (GCM) 10K type strain sequencing project: providing services to taxonomists for standard genome sequencing and annotation.</title>
        <authorList>
            <consortium name="The Broad Institute Genomics Platform"/>
            <consortium name="The Broad Institute Genome Sequencing Center for Infectious Disease"/>
            <person name="Wu L."/>
            <person name="Ma J."/>
        </authorList>
    </citation>
    <scope>NUCLEOTIDE SEQUENCE [LARGE SCALE GENOMIC DNA]</scope>
    <source>
        <strain evidence="6 7">CGMCC 1.12125</strain>
    </source>
</reference>